<dbReference type="InterPro" id="IPR010285">
    <property type="entry name" value="DNA_helicase_pif1-like_DEAD"/>
</dbReference>
<proteinExistence type="inferred from homology"/>
<keyword evidence="1" id="KW-0547">Nucleotide-binding</keyword>
<reference evidence="4" key="2">
    <citation type="submission" date="2015-01" db="EMBL/GenBank/DDBJ databases">
        <title>Evolutionary Origins and Diversification of the Mycorrhizal Mutualists.</title>
        <authorList>
            <consortium name="DOE Joint Genome Institute"/>
            <consortium name="Mycorrhizal Genomics Consortium"/>
            <person name="Kohler A."/>
            <person name="Kuo A."/>
            <person name="Nagy L.G."/>
            <person name="Floudas D."/>
            <person name="Copeland A."/>
            <person name="Barry K.W."/>
            <person name="Cichocki N."/>
            <person name="Veneault-Fourrey C."/>
            <person name="LaButti K."/>
            <person name="Lindquist E.A."/>
            <person name="Lipzen A."/>
            <person name="Lundell T."/>
            <person name="Morin E."/>
            <person name="Murat C."/>
            <person name="Riley R."/>
            <person name="Ohm R."/>
            <person name="Sun H."/>
            <person name="Tunlid A."/>
            <person name="Henrissat B."/>
            <person name="Grigoriev I.V."/>
            <person name="Hibbett D.S."/>
            <person name="Martin F."/>
        </authorList>
    </citation>
    <scope>NUCLEOTIDE SEQUENCE [LARGE SCALE GENOMIC DNA]</scope>
    <source>
        <strain evidence="4">441</strain>
    </source>
</reference>
<dbReference type="Proteomes" id="UP000054018">
    <property type="component" value="Unassembled WGS sequence"/>
</dbReference>
<comment type="cofactor">
    <cofactor evidence="1">
        <name>Mg(2+)</name>
        <dbReference type="ChEBI" id="CHEBI:18420"/>
    </cofactor>
</comment>
<keyword evidence="1" id="KW-0233">DNA recombination</keyword>
<comment type="catalytic activity">
    <reaction evidence="1">
        <text>ATP + H2O = ADP + phosphate + H(+)</text>
        <dbReference type="Rhea" id="RHEA:13065"/>
        <dbReference type="ChEBI" id="CHEBI:15377"/>
        <dbReference type="ChEBI" id="CHEBI:15378"/>
        <dbReference type="ChEBI" id="CHEBI:30616"/>
        <dbReference type="ChEBI" id="CHEBI:43474"/>
        <dbReference type="ChEBI" id="CHEBI:456216"/>
        <dbReference type="EC" id="5.6.2.3"/>
    </reaction>
</comment>
<sequence>MNWEPQGITQNQLLHAELAYDAADLLLDVEDRRDRFNAEQHDVFDRIMQSVQENHGECFFVHSGGGGGKTFLCNTIASAVQAQGKVALCVASSGIASLLLVGGRTAHSRFHIPIPIFESLTCRIPK</sequence>
<dbReference type="EC" id="5.6.2.3" evidence="1"/>
<feature type="domain" description="DNA helicase Pif1-like DEAD-box helicase" evidence="2">
    <location>
        <begin position="36"/>
        <end position="124"/>
    </location>
</feature>
<dbReference type="Pfam" id="PF05970">
    <property type="entry name" value="PIF1"/>
    <property type="match status" value="1"/>
</dbReference>
<dbReference type="PANTHER" id="PTHR10492:SF57">
    <property type="entry name" value="ATP-DEPENDENT DNA HELICASE"/>
    <property type="match status" value="1"/>
</dbReference>
<keyword evidence="1" id="KW-0067">ATP-binding</keyword>
<gene>
    <name evidence="3" type="ORF">PISMIDRAFT_107636</name>
</gene>
<dbReference type="SUPFAM" id="SSF52540">
    <property type="entry name" value="P-loop containing nucleoside triphosphate hydrolases"/>
    <property type="match status" value="1"/>
</dbReference>
<dbReference type="EMBL" id="KN833784">
    <property type="protein sequence ID" value="KIK19418.1"/>
    <property type="molecule type" value="Genomic_DNA"/>
</dbReference>
<dbReference type="InterPro" id="IPR027417">
    <property type="entry name" value="P-loop_NTPase"/>
</dbReference>
<reference evidence="3 4" key="1">
    <citation type="submission" date="2014-04" db="EMBL/GenBank/DDBJ databases">
        <authorList>
            <consortium name="DOE Joint Genome Institute"/>
            <person name="Kuo A."/>
            <person name="Kohler A."/>
            <person name="Costa M.D."/>
            <person name="Nagy L.G."/>
            <person name="Floudas D."/>
            <person name="Copeland A."/>
            <person name="Barry K.W."/>
            <person name="Cichocki N."/>
            <person name="Veneault-Fourrey C."/>
            <person name="LaButti K."/>
            <person name="Lindquist E.A."/>
            <person name="Lipzen A."/>
            <person name="Lundell T."/>
            <person name="Morin E."/>
            <person name="Murat C."/>
            <person name="Sun H."/>
            <person name="Tunlid A."/>
            <person name="Henrissat B."/>
            <person name="Grigoriev I.V."/>
            <person name="Hibbett D.S."/>
            <person name="Martin F."/>
            <person name="Nordberg H.P."/>
            <person name="Cantor M.N."/>
            <person name="Hua S.X."/>
        </authorList>
    </citation>
    <scope>NUCLEOTIDE SEQUENCE [LARGE SCALE GENOMIC DNA]</scope>
    <source>
        <strain evidence="3 4">441</strain>
    </source>
</reference>
<dbReference type="GO" id="GO:0000723">
    <property type="term" value="P:telomere maintenance"/>
    <property type="evidence" value="ECO:0007669"/>
    <property type="project" value="InterPro"/>
</dbReference>
<evidence type="ECO:0000313" key="4">
    <source>
        <dbReference type="Proteomes" id="UP000054018"/>
    </source>
</evidence>
<accession>A0A0C9ZHF5</accession>
<keyword evidence="1" id="KW-0227">DNA damage</keyword>
<evidence type="ECO:0000256" key="1">
    <source>
        <dbReference type="RuleBase" id="RU363044"/>
    </source>
</evidence>
<keyword evidence="1" id="KW-0378">Hydrolase</keyword>
<protein>
    <recommendedName>
        <fullName evidence="1">ATP-dependent DNA helicase</fullName>
        <ecNumber evidence="1">5.6.2.3</ecNumber>
    </recommendedName>
</protein>
<evidence type="ECO:0000313" key="3">
    <source>
        <dbReference type="EMBL" id="KIK19418.1"/>
    </source>
</evidence>
<comment type="similarity">
    <text evidence="1">Belongs to the helicase family.</text>
</comment>
<organism evidence="3 4">
    <name type="scientific">Pisolithus microcarpus 441</name>
    <dbReference type="NCBI Taxonomy" id="765257"/>
    <lineage>
        <taxon>Eukaryota</taxon>
        <taxon>Fungi</taxon>
        <taxon>Dikarya</taxon>
        <taxon>Basidiomycota</taxon>
        <taxon>Agaricomycotina</taxon>
        <taxon>Agaricomycetes</taxon>
        <taxon>Agaricomycetidae</taxon>
        <taxon>Boletales</taxon>
        <taxon>Sclerodermatineae</taxon>
        <taxon>Pisolithaceae</taxon>
        <taxon>Pisolithus</taxon>
    </lineage>
</organism>
<dbReference type="AlphaFoldDB" id="A0A0C9ZHF5"/>
<dbReference type="GO" id="GO:0016887">
    <property type="term" value="F:ATP hydrolysis activity"/>
    <property type="evidence" value="ECO:0007669"/>
    <property type="project" value="RHEA"/>
</dbReference>
<dbReference type="GO" id="GO:0005524">
    <property type="term" value="F:ATP binding"/>
    <property type="evidence" value="ECO:0007669"/>
    <property type="project" value="UniProtKB-KW"/>
</dbReference>
<dbReference type="GO" id="GO:0006310">
    <property type="term" value="P:DNA recombination"/>
    <property type="evidence" value="ECO:0007669"/>
    <property type="project" value="UniProtKB-KW"/>
</dbReference>
<dbReference type="PANTHER" id="PTHR10492">
    <property type="match status" value="1"/>
</dbReference>
<keyword evidence="1" id="KW-0234">DNA repair</keyword>
<dbReference type="GO" id="GO:0043139">
    <property type="term" value="F:5'-3' DNA helicase activity"/>
    <property type="evidence" value="ECO:0007669"/>
    <property type="project" value="UniProtKB-EC"/>
</dbReference>
<keyword evidence="1" id="KW-0347">Helicase</keyword>
<dbReference type="OrthoDB" id="2669609at2759"/>
<keyword evidence="4" id="KW-1185">Reference proteome</keyword>
<dbReference type="Gene3D" id="3.40.50.300">
    <property type="entry name" value="P-loop containing nucleotide triphosphate hydrolases"/>
    <property type="match status" value="1"/>
</dbReference>
<dbReference type="HOGENOM" id="CLU_001324_9_4_1"/>
<evidence type="ECO:0000259" key="2">
    <source>
        <dbReference type="Pfam" id="PF05970"/>
    </source>
</evidence>
<name>A0A0C9ZHF5_9AGAM</name>
<dbReference type="STRING" id="765257.A0A0C9ZHF5"/>
<dbReference type="GO" id="GO:0006281">
    <property type="term" value="P:DNA repair"/>
    <property type="evidence" value="ECO:0007669"/>
    <property type="project" value="UniProtKB-KW"/>
</dbReference>